<keyword evidence="6 10" id="KW-1133">Transmembrane helix</keyword>
<keyword evidence="3" id="KW-1003">Cell membrane</keyword>
<dbReference type="AlphaFoldDB" id="A0A147KC13"/>
<comment type="similarity">
    <text evidence="2">Belongs to the UPF0053 family.</text>
</comment>
<evidence type="ECO:0000256" key="8">
    <source>
        <dbReference type="ARBA" id="ARBA00023136"/>
    </source>
</evidence>
<dbReference type="EMBL" id="LDYG01000003">
    <property type="protein sequence ID" value="KUP09097.1"/>
    <property type="molecule type" value="Genomic_DNA"/>
</dbReference>
<organism evidence="14 15">
    <name type="scientific">Bacillus coahuilensis p1.1.43</name>
    <dbReference type="NCBI Taxonomy" id="1150625"/>
    <lineage>
        <taxon>Bacteria</taxon>
        <taxon>Bacillati</taxon>
        <taxon>Bacillota</taxon>
        <taxon>Bacilli</taxon>
        <taxon>Bacillales</taxon>
        <taxon>Bacillaceae</taxon>
        <taxon>Bacillus</taxon>
    </lineage>
</organism>
<dbReference type="Pfam" id="PF03471">
    <property type="entry name" value="CorC_HlyC"/>
    <property type="match status" value="1"/>
</dbReference>
<dbReference type="InterPro" id="IPR005170">
    <property type="entry name" value="Transptr-assoc_dom"/>
</dbReference>
<evidence type="ECO:0000256" key="4">
    <source>
        <dbReference type="ARBA" id="ARBA00022692"/>
    </source>
</evidence>
<dbReference type="InterPro" id="IPR036318">
    <property type="entry name" value="FAD-bd_PCMH-like_sf"/>
</dbReference>
<comment type="caution">
    <text evidence="14">The sequence shown here is derived from an EMBL/GenBank/DDBJ whole genome shotgun (WGS) entry which is preliminary data.</text>
</comment>
<keyword evidence="15" id="KW-1185">Reference proteome</keyword>
<evidence type="ECO:0000256" key="1">
    <source>
        <dbReference type="ARBA" id="ARBA00004651"/>
    </source>
</evidence>
<keyword evidence="4 10" id="KW-0812">Transmembrane</keyword>
<evidence type="ECO:0000259" key="13">
    <source>
        <dbReference type="PROSITE" id="PS51846"/>
    </source>
</evidence>
<feature type="domain" description="CNNM transmembrane" evidence="13">
    <location>
        <begin position="1"/>
        <end position="201"/>
    </location>
</feature>
<accession>A0A147KC13</accession>
<evidence type="ECO:0000256" key="7">
    <source>
        <dbReference type="ARBA" id="ARBA00023122"/>
    </source>
</evidence>
<dbReference type="PATRIC" id="fig|1150625.3.peg.262"/>
<evidence type="ECO:0000256" key="10">
    <source>
        <dbReference type="PROSITE-ProRule" id="PRU01193"/>
    </source>
</evidence>
<dbReference type="SUPFAM" id="SSF56176">
    <property type="entry name" value="FAD-binding/transporter-associated domain-like"/>
    <property type="match status" value="1"/>
</dbReference>
<dbReference type="Pfam" id="PF01595">
    <property type="entry name" value="CNNM"/>
    <property type="match status" value="1"/>
</dbReference>
<dbReference type="SUPFAM" id="SSF54631">
    <property type="entry name" value="CBS-domain pair"/>
    <property type="match status" value="1"/>
</dbReference>
<feature type="transmembrane region" description="Helical" evidence="11">
    <location>
        <begin position="97"/>
        <end position="122"/>
    </location>
</feature>
<dbReference type="InterPro" id="IPR002550">
    <property type="entry name" value="CNNM"/>
</dbReference>
<feature type="domain" description="CBS" evidence="12">
    <location>
        <begin position="220"/>
        <end position="280"/>
    </location>
</feature>
<dbReference type="Pfam" id="PF00571">
    <property type="entry name" value="CBS"/>
    <property type="match status" value="2"/>
</dbReference>
<dbReference type="PANTHER" id="PTHR43099">
    <property type="entry name" value="UPF0053 PROTEIN YRKA"/>
    <property type="match status" value="1"/>
</dbReference>
<dbReference type="InterPro" id="IPR051676">
    <property type="entry name" value="UPF0053_domain"/>
</dbReference>
<gene>
    <name evidence="14" type="ORF">Q75_01255</name>
</gene>
<proteinExistence type="inferred from homology"/>
<dbReference type="GO" id="GO:0050660">
    <property type="term" value="F:flavin adenine dinucleotide binding"/>
    <property type="evidence" value="ECO:0007669"/>
    <property type="project" value="InterPro"/>
</dbReference>
<dbReference type="Gene3D" id="3.30.465.10">
    <property type="match status" value="1"/>
</dbReference>
<dbReference type="STRING" id="1150625.Q75_01255"/>
<dbReference type="RefSeq" id="WP_059350071.1">
    <property type="nucleotide sequence ID" value="NZ_LDYG01000003.1"/>
</dbReference>
<evidence type="ECO:0000313" key="15">
    <source>
        <dbReference type="Proteomes" id="UP000074108"/>
    </source>
</evidence>
<dbReference type="OrthoDB" id="9798188at2"/>
<dbReference type="InterPro" id="IPR016169">
    <property type="entry name" value="FAD-bd_PCMH_sub2"/>
</dbReference>
<dbReference type="InterPro" id="IPR000644">
    <property type="entry name" value="CBS_dom"/>
</dbReference>
<evidence type="ECO:0000313" key="14">
    <source>
        <dbReference type="EMBL" id="KUP09097.1"/>
    </source>
</evidence>
<sequence>MTIINLILVAILIALTAFFVATEFAVVKVRGTRIEQLAEEGNKRAIAAQKVLNNLDGYLSACQLGITITALGLGWLGEPTVERILEPVFHDLHIPHSVSQLLSFAIAFATITFLHVVIGELAPKTVAIQKSEALTLLLSPSIIMFYRIMYPFIWALNGSARFIVGLFGIKSASEHEIAHSEEELRIILTESFERGEINKSEFNYVNNIFEFDNRVAKEIMVPRTEMVALEIEGNIEDLFKTMEEEQFTRYPLVNGDKDSVVGMINIKEIFTTYIRLTPDERKTIQLDRFLRPVIEVIETIPIYDLLIKMQKERIHLAILIDEYGGTSGLVTVEDILEEIVGDIRDEFDEDEIPEIQQEDETHYVLDGKVLISEVNELLKIDMDDTDLDTIGGWILTQNVDIKNGEAIYYGGIRFEVSEIDNRVIRSILVTINDDDAVLGKGNIEDIE</sequence>
<evidence type="ECO:0000259" key="12">
    <source>
        <dbReference type="PROSITE" id="PS51371"/>
    </source>
</evidence>
<evidence type="ECO:0000256" key="3">
    <source>
        <dbReference type="ARBA" id="ARBA00022475"/>
    </source>
</evidence>
<keyword evidence="8 10" id="KW-0472">Membrane</keyword>
<evidence type="ECO:0000256" key="5">
    <source>
        <dbReference type="ARBA" id="ARBA00022737"/>
    </source>
</evidence>
<protein>
    <submittedName>
        <fullName evidence="14">Membrane protein</fullName>
    </submittedName>
</protein>
<dbReference type="FunFam" id="3.10.580.10:FF:000002">
    <property type="entry name" value="Magnesium/cobalt efflux protein CorC"/>
    <property type="match status" value="1"/>
</dbReference>
<feature type="transmembrane region" description="Helical" evidence="11">
    <location>
        <begin position="6"/>
        <end position="27"/>
    </location>
</feature>
<dbReference type="PROSITE" id="PS51846">
    <property type="entry name" value="CNNM"/>
    <property type="match status" value="1"/>
</dbReference>
<evidence type="ECO:0000256" key="9">
    <source>
        <dbReference type="PROSITE-ProRule" id="PRU00703"/>
    </source>
</evidence>
<dbReference type="CDD" id="cd04590">
    <property type="entry name" value="CBS_pair_CorC_HlyC_assoc"/>
    <property type="match status" value="1"/>
</dbReference>
<keyword evidence="5" id="KW-0677">Repeat</keyword>
<dbReference type="SMART" id="SM01091">
    <property type="entry name" value="CorC_HlyC"/>
    <property type="match status" value="1"/>
</dbReference>
<dbReference type="PANTHER" id="PTHR43099:SF2">
    <property type="entry name" value="UPF0053 PROTEIN YRKA"/>
    <property type="match status" value="1"/>
</dbReference>
<evidence type="ECO:0000256" key="6">
    <source>
        <dbReference type="ARBA" id="ARBA00022989"/>
    </source>
</evidence>
<name>A0A147KC13_9BACI</name>
<evidence type="ECO:0000256" key="2">
    <source>
        <dbReference type="ARBA" id="ARBA00006337"/>
    </source>
</evidence>
<reference evidence="14 15" key="1">
    <citation type="journal article" date="2016" name="Front. Microbiol.">
        <title>Microevolution Analysis of Bacillus coahuilensis Unveils Differences in Phosphorus Acquisition Strategies and Their Regulation.</title>
        <authorList>
            <person name="Gomez-Lunar Z."/>
            <person name="Hernandez-Gonzalez I."/>
            <person name="Rodriguez-Torres M.D."/>
            <person name="Souza V."/>
            <person name="Olmedo-Alvarez G."/>
        </authorList>
    </citation>
    <scope>NUCLEOTIDE SEQUENCE [LARGE SCALE GENOMIC DNA]</scope>
    <source>
        <strain evidence="15">p1.1.43</strain>
    </source>
</reference>
<keyword evidence="7 9" id="KW-0129">CBS domain</keyword>
<dbReference type="PROSITE" id="PS51371">
    <property type="entry name" value="CBS"/>
    <property type="match status" value="2"/>
</dbReference>
<dbReference type="InterPro" id="IPR044751">
    <property type="entry name" value="Ion_transp-like_CBS"/>
</dbReference>
<dbReference type="InterPro" id="IPR046342">
    <property type="entry name" value="CBS_dom_sf"/>
</dbReference>
<dbReference type="Gene3D" id="3.10.580.10">
    <property type="entry name" value="CBS-domain"/>
    <property type="match status" value="1"/>
</dbReference>
<dbReference type="GO" id="GO:0005886">
    <property type="term" value="C:plasma membrane"/>
    <property type="evidence" value="ECO:0007669"/>
    <property type="project" value="UniProtKB-SubCell"/>
</dbReference>
<evidence type="ECO:0000256" key="11">
    <source>
        <dbReference type="SAM" id="Phobius"/>
    </source>
</evidence>
<feature type="transmembrane region" description="Helical" evidence="11">
    <location>
        <begin position="134"/>
        <end position="156"/>
    </location>
</feature>
<dbReference type="Proteomes" id="UP000074108">
    <property type="component" value="Unassembled WGS sequence"/>
</dbReference>
<feature type="domain" description="CBS" evidence="12">
    <location>
        <begin position="289"/>
        <end position="346"/>
    </location>
</feature>
<comment type="subcellular location">
    <subcellularLocation>
        <location evidence="1">Cell membrane</location>
        <topology evidence="1">Multi-pass membrane protein</topology>
    </subcellularLocation>
</comment>